<reference evidence="2 3" key="1">
    <citation type="submission" date="2017-07" db="EMBL/GenBank/DDBJ databases">
        <title>Draft sequence of Rhodococcus enclensis 23b-28.</title>
        <authorList>
            <person name="Besaury L."/>
            <person name="Sancelme M."/>
            <person name="Amato P."/>
            <person name="Lallement A."/>
            <person name="Delort A.-M."/>
        </authorList>
    </citation>
    <scope>NUCLEOTIDE SEQUENCE [LARGE SCALE GENOMIC DNA]</scope>
    <source>
        <strain evidence="2 3">23b-28</strain>
    </source>
</reference>
<sequence>MQVHDIVFTGGRVVDPASGTDEVRGIAITDGKVSAWGRDAIEARQTIDVTGQVICPGFIDLHSHGQEIAEQRLQALDGVTTALELEAGVIPVAKAYARAGAEGRPINYGYATSWAHARMIELSGADPDGDIRTLLHHLGSPSWRGEPTASQRAHILELLENDLAAGALGIGVVVGYAPKSDPVEYLQVADLAARAGVPTYTHARPLISADPSSPVDGAVEIARAAAETGAHMHYCHVNSTSGMHVDHALSVVAQVQAAGSRVTTEAYPYGSGSTAVGAAFLDPDKLHLMNLTPRSLTFVPTGERIADRKQLEHLRATDPGGLVLVEFLDENDTVQREFLERAMTFDRAAIASDAMPLTWPGRSPADSLQWPLPEKALGHPRGAGTYARAIRTLYRERRLLSLSEIIARCSLIPAQILEESVPSMATKGRISPGSDADILVFDPERITDNATYIDGTRPSTGISRVLVGGVPVVEDGVVVQDALPGRPVRRS</sequence>
<dbReference type="InterPro" id="IPR011059">
    <property type="entry name" value="Metal-dep_hydrolase_composite"/>
</dbReference>
<dbReference type="GO" id="GO:0004038">
    <property type="term" value="F:allantoinase activity"/>
    <property type="evidence" value="ECO:0007669"/>
    <property type="project" value="TreeGrafter"/>
</dbReference>
<dbReference type="RefSeq" id="WP_099697016.1">
    <property type="nucleotide sequence ID" value="NZ_NOVD01000002.1"/>
</dbReference>
<evidence type="ECO:0000313" key="2">
    <source>
        <dbReference type="EMBL" id="PCK28591.1"/>
    </source>
</evidence>
<dbReference type="Gene3D" id="3.20.20.140">
    <property type="entry name" value="Metal-dependent hydrolases"/>
    <property type="match status" value="1"/>
</dbReference>
<dbReference type="InterPro" id="IPR013108">
    <property type="entry name" value="Amidohydro_3"/>
</dbReference>
<dbReference type="NCBIfam" id="NF006560">
    <property type="entry name" value="PRK09061.1"/>
    <property type="match status" value="1"/>
</dbReference>
<evidence type="ECO:0000313" key="3">
    <source>
        <dbReference type="Proteomes" id="UP000230886"/>
    </source>
</evidence>
<dbReference type="GO" id="GO:0006145">
    <property type="term" value="P:purine nucleobase catabolic process"/>
    <property type="evidence" value="ECO:0007669"/>
    <property type="project" value="TreeGrafter"/>
</dbReference>
<dbReference type="InterPro" id="IPR032466">
    <property type="entry name" value="Metal_Hydrolase"/>
</dbReference>
<dbReference type="InterPro" id="IPR050138">
    <property type="entry name" value="DHOase/Allantoinase_Hydrolase"/>
</dbReference>
<protein>
    <submittedName>
        <fullName evidence="2">D-glutamate deacylase</fullName>
    </submittedName>
</protein>
<dbReference type="Pfam" id="PF07969">
    <property type="entry name" value="Amidohydro_3"/>
    <property type="match status" value="1"/>
</dbReference>
<dbReference type="PANTHER" id="PTHR43668:SF2">
    <property type="entry name" value="ALLANTOINASE"/>
    <property type="match status" value="1"/>
</dbReference>
<organism evidence="2 3">
    <name type="scientific">Rhodococcus qingshengii</name>
    <dbReference type="NCBI Taxonomy" id="334542"/>
    <lineage>
        <taxon>Bacteria</taxon>
        <taxon>Bacillati</taxon>
        <taxon>Actinomycetota</taxon>
        <taxon>Actinomycetes</taxon>
        <taxon>Mycobacteriales</taxon>
        <taxon>Nocardiaceae</taxon>
        <taxon>Rhodococcus</taxon>
        <taxon>Rhodococcus erythropolis group</taxon>
    </lineage>
</organism>
<evidence type="ECO:0000259" key="1">
    <source>
        <dbReference type="Pfam" id="PF07969"/>
    </source>
</evidence>
<dbReference type="Gene3D" id="2.30.40.10">
    <property type="entry name" value="Urease, subunit C, domain 1"/>
    <property type="match status" value="1"/>
</dbReference>
<gene>
    <name evidence="2" type="ORF">CHR55_04560</name>
</gene>
<dbReference type="SUPFAM" id="SSF51338">
    <property type="entry name" value="Composite domain of metallo-dependent hydrolases"/>
    <property type="match status" value="1"/>
</dbReference>
<dbReference type="SUPFAM" id="SSF51556">
    <property type="entry name" value="Metallo-dependent hydrolases"/>
    <property type="match status" value="1"/>
</dbReference>
<dbReference type="GO" id="GO:0005737">
    <property type="term" value="C:cytoplasm"/>
    <property type="evidence" value="ECO:0007669"/>
    <property type="project" value="TreeGrafter"/>
</dbReference>
<proteinExistence type="predicted"/>
<feature type="domain" description="Amidohydrolase 3" evidence="1">
    <location>
        <begin position="45"/>
        <end position="473"/>
    </location>
</feature>
<dbReference type="EMBL" id="NOVD01000002">
    <property type="protein sequence ID" value="PCK28591.1"/>
    <property type="molecule type" value="Genomic_DNA"/>
</dbReference>
<dbReference type="AlphaFoldDB" id="A0A2A5JHZ5"/>
<accession>A0A2A5JHZ5</accession>
<name>A0A2A5JHZ5_RHOSG</name>
<dbReference type="Proteomes" id="UP000230886">
    <property type="component" value="Unassembled WGS sequence"/>
</dbReference>
<dbReference type="PANTHER" id="PTHR43668">
    <property type="entry name" value="ALLANTOINASE"/>
    <property type="match status" value="1"/>
</dbReference>
<comment type="caution">
    <text evidence="2">The sequence shown here is derived from an EMBL/GenBank/DDBJ whole genome shotgun (WGS) entry which is preliminary data.</text>
</comment>